<sequence length="301" mass="32960">MTRILGVVHDTRLQLADRYIPLFEDLAPELELRAPEDIDRPEDVRFMVTFLPADDAFSPYPEMRAVFSIGAGIDAIQACPSRPADLPIHRVEDPDQAQQMAGFCAFHVLWHHREMAAWMEARGRQAWERKLYGLSPLDKRIGVMGFGLMGRAIARGLAGLGYPVASYSRRAPEPEPGVTHYTEEGLDAFLGQSDILINVLPLTPQTQGMIGAETLAKLPQGAALIHIGRGGQVDEDALVAAIDSGHLSGASVDVFETEPLPEGHPLWTHPKVFVTPHIASIPVPANVVRGIRDRVLATYSD</sequence>
<dbReference type="SUPFAM" id="SSF51735">
    <property type="entry name" value="NAD(P)-binding Rossmann-fold domains"/>
    <property type="match status" value="1"/>
</dbReference>
<name>A0A1U7D7I5_9RHOB</name>
<dbReference type="EC" id="1.1.1.79" evidence="4"/>
<protein>
    <submittedName>
        <fullName evidence="4">Glyoxylate/hydroxypyruvate reductase A</fullName>
        <ecNumber evidence="4">1.1.1.79</ecNumber>
        <ecNumber evidence="4">1.1.1.81</ecNumber>
    </submittedName>
</protein>
<dbReference type="OrthoDB" id="9787219at2"/>
<dbReference type="PANTHER" id="PTHR43333">
    <property type="entry name" value="2-HACID_DH_C DOMAIN-CONTAINING PROTEIN"/>
    <property type="match status" value="1"/>
</dbReference>
<dbReference type="Proteomes" id="UP000186559">
    <property type="component" value="Chromosome"/>
</dbReference>
<evidence type="ECO:0000256" key="1">
    <source>
        <dbReference type="ARBA" id="ARBA00023002"/>
    </source>
</evidence>
<proteinExistence type="predicted"/>
<dbReference type="KEGG" id="tpro:Ga0080559_TMP3240"/>
<dbReference type="GO" id="GO:0016618">
    <property type="term" value="F:hydroxypyruvate reductase [NAD(P)H] activity"/>
    <property type="evidence" value="ECO:0007669"/>
    <property type="project" value="UniProtKB-EC"/>
</dbReference>
<dbReference type="InterPro" id="IPR036291">
    <property type="entry name" value="NAD(P)-bd_dom_sf"/>
</dbReference>
<gene>
    <name evidence="4" type="ORF">Ga0080559_TMP3240</name>
</gene>
<dbReference type="EMBL" id="CP014796">
    <property type="protein sequence ID" value="APX24036.1"/>
    <property type="molecule type" value="Genomic_DNA"/>
</dbReference>
<feature type="domain" description="D-isomer specific 2-hydroxyacid dehydrogenase NAD-binding" evidence="3">
    <location>
        <begin position="108"/>
        <end position="279"/>
    </location>
</feature>
<evidence type="ECO:0000313" key="5">
    <source>
        <dbReference type="Proteomes" id="UP000186559"/>
    </source>
</evidence>
<evidence type="ECO:0000313" key="4">
    <source>
        <dbReference type="EMBL" id="APX24036.1"/>
    </source>
</evidence>
<dbReference type="GO" id="GO:0030267">
    <property type="term" value="F:glyoxylate reductase (NADPH) activity"/>
    <property type="evidence" value="ECO:0007669"/>
    <property type="project" value="UniProtKB-EC"/>
</dbReference>
<dbReference type="AlphaFoldDB" id="A0A1U7D7I5"/>
<organism evidence="4 5">
    <name type="scientific">Salipiger profundus</name>
    <dbReference type="NCBI Taxonomy" id="1229727"/>
    <lineage>
        <taxon>Bacteria</taxon>
        <taxon>Pseudomonadati</taxon>
        <taxon>Pseudomonadota</taxon>
        <taxon>Alphaproteobacteria</taxon>
        <taxon>Rhodobacterales</taxon>
        <taxon>Roseobacteraceae</taxon>
        <taxon>Salipiger</taxon>
    </lineage>
</organism>
<keyword evidence="1 4" id="KW-0560">Oxidoreductase</keyword>
<dbReference type="Pfam" id="PF02826">
    <property type="entry name" value="2-Hacid_dh_C"/>
    <property type="match status" value="1"/>
</dbReference>
<dbReference type="EC" id="1.1.1.81" evidence="4"/>
<dbReference type="PANTHER" id="PTHR43333:SF1">
    <property type="entry name" value="D-ISOMER SPECIFIC 2-HYDROXYACID DEHYDROGENASE NAD-BINDING DOMAIN-CONTAINING PROTEIN"/>
    <property type="match status" value="1"/>
</dbReference>
<dbReference type="Gene3D" id="3.40.50.720">
    <property type="entry name" value="NAD(P)-binding Rossmann-like Domain"/>
    <property type="match status" value="2"/>
</dbReference>
<dbReference type="STRING" id="1229727.Ga0080559_TMP3240"/>
<reference evidence="4 5" key="1">
    <citation type="submission" date="2016-03" db="EMBL/GenBank/DDBJ databases">
        <title>Deep-sea bacteria in the southern Pacific.</title>
        <authorList>
            <person name="Tang K."/>
        </authorList>
    </citation>
    <scope>NUCLEOTIDE SEQUENCE [LARGE SCALE GENOMIC DNA]</scope>
    <source>
        <strain evidence="4 5">JLT2016</strain>
    </source>
</reference>
<keyword evidence="5" id="KW-1185">Reference proteome</keyword>
<evidence type="ECO:0000256" key="2">
    <source>
        <dbReference type="ARBA" id="ARBA00023027"/>
    </source>
</evidence>
<dbReference type="CDD" id="cd12164">
    <property type="entry name" value="GDH_like_2"/>
    <property type="match status" value="1"/>
</dbReference>
<keyword evidence="4" id="KW-0670">Pyruvate</keyword>
<dbReference type="InterPro" id="IPR006140">
    <property type="entry name" value="D-isomer_DH_NAD-bd"/>
</dbReference>
<dbReference type="RefSeq" id="WP_017468275.1">
    <property type="nucleotide sequence ID" value="NZ_BMEW01000001.1"/>
</dbReference>
<dbReference type="GO" id="GO:0051287">
    <property type="term" value="F:NAD binding"/>
    <property type="evidence" value="ECO:0007669"/>
    <property type="project" value="InterPro"/>
</dbReference>
<evidence type="ECO:0000259" key="3">
    <source>
        <dbReference type="Pfam" id="PF02826"/>
    </source>
</evidence>
<accession>A0A1U7D7I5</accession>
<keyword evidence="2" id="KW-0520">NAD</keyword>